<dbReference type="InterPro" id="IPR014746">
    <property type="entry name" value="Gln_synth/guanido_kin_cat_dom"/>
</dbReference>
<dbReference type="OrthoDB" id="77835at2759"/>
<dbReference type="PROSITE" id="PS51987">
    <property type="entry name" value="GS_CATALYTIC"/>
    <property type="match status" value="1"/>
</dbReference>
<evidence type="ECO:0000256" key="1">
    <source>
        <dbReference type="ARBA" id="ARBA00009897"/>
    </source>
</evidence>
<reference evidence="8 9" key="1">
    <citation type="submission" date="2013-03" db="EMBL/GenBank/DDBJ databases">
        <title>The Genome Sequence of Capronia epimyces CBS 606.96.</title>
        <authorList>
            <consortium name="The Broad Institute Genomics Platform"/>
            <person name="Cuomo C."/>
            <person name="de Hoog S."/>
            <person name="Gorbushina A."/>
            <person name="Walker B."/>
            <person name="Young S.K."/>
            <person name="Zeng Q."/>
            <person name="Gargeya S."/>
            <person name="Fitzgerald M."/>
            <person name="Haas B."/>
            <person name="Abouelleil A."/>
            <person name="Allen A.W."/>
            <person name="Alvarado L."/>
            <person name="Arachchi H.M."/>
            <person name="Berlin A.M."/>
            <person name="Chapman S.B."/>
            <person name="Gainer-Dewar J."/>
            <person name="Goldberg J."/>
            <person name="Griggs A."/>
            <person name="Gujja S."/>
            <person name="Hansen M."/>
            <person name="Howarth C."/>
            <person name="Imamovic A."/>
            <person name="Ireland A."/>
            <person name="Larimer J."/>
            <person name="McCowan C."/>
            <person name="Murphy C."/>
            <person name="Pearson M."/>
            <person name="Poon T.W."/>
            <person name="Priest M."/>
            <person name="Roberts A."/>
            <person name="Saif S."/>
            <person name="Shea T."/>
            <person name="Sisk P."/>
            <person name="Sykes S."/>
            <person name="Wortman J."/>
            <person name="Nusbaum C."/>
            <person name="Birren B."/>
        </authorList>
    </citation>
    <scope>NUCLEOTIDE SEQUENCE [LARGE SCALE GENOMIC DNA]</scope>
    <source>
        <strain evidence="8 9">CBS 606.96</strain>
    </source>
</reference>
<gene>
    <name evidence="8" type="ORF">A1O3_05938</name>
</gene>
<dbReference type="eggNOG" id="KOG0683">
    <property type="taxonomic scope" value="Eukaryota"/>
</dbReference>
<comment type="caution">
    <text evidence="8">The sequence shown here is derived from an EMBL/GenBank/DDBJ whole genome shotgun (WGS) entry which is preliminary data.</text>
</comment>
<name>W9XYC4_9EURO</name>
<evidence type="ECO:0000256" key="2">
    <source>
        <dbReference type="ARBA" id="ARBA00022598"/>
    </source>
</evidence>
<dbReference type="RefSeq" id="XP_007734248.1">
    <property type="nucleotide sequence ID" value="XM_007736058.1"/>
</dbReference>
<dbReference type="PANTHER" id="PTHR43785">
    <property type="entry name" value="GAMMA-GLUTAMYLPUTRESCINE SYNTHETASE"/>
    <property type="match status" value="1"/>
</dbReference>
<proteinExistence type="inferred from homology"/>
<evidence type="ECO:0000256" key="5">
    <source>
        <dbReference type="PROSITE-ProRule" id="PRU01331"/>
    </source>
</evidence>
<keyword evidence="3" id="KW-0547">Nucleotide-binding</keyword>
<keyword evidence="2" id="KW-0436">Ligase</keyword>
<dbReference type="FunFam" id="3.30.590.10:FF:000005">
    <property type="entry name" value="Probable glutamine synthetase"/>
    <property type="match status" value="1"/>
</dbReference>
<dbReference type="SMART" id="SM01230">
    <property type="entry name" value="Gln-synt_C"/>
    <property type="match status" value="1"/>
</dbReference>
<dbReference type="InterPro" id="IPR008146">
    <property type="entry name" value="Gln_synth_cat_dom"/>
</dbReference>
<dbReference type="GO" id="GO:0004356">
    <property type="term" value="F:glutamine synthetase activity"/>
    <property type="evidence" value="ECO:0007669"/>
    <property type="project" value="InterPro"/>
</dbReference>
<feature type="domain" description="GS catalytic" evidence="7">
    <location>
        <begin position="144"/>
        <end position="503"/>
    </location>
</feature>
<keyword evidence="4" id="KW-0067">ATP-binding</keyword>
<sequence length="503" mass="55199">MEELPERSTTIPIPRPAATTTIATNMNISELLQNDSKVKVAGIDSDGVLRGKLMSKDKFLASLGHGFGMSSAIFGWDMHDVLYTSTATATATSDPNPTPAEIGYADFIAVVDLGSFRRIPWEDDIPFFLLRFNSASGVPVHADGRGMLRSINDKLQKLGYSARAGVELEFMNFQTPAEDGYGQGQRRDLAAFLDRNTPGALRPLTQGMFGYSLTRQAANKGYFHDIFDQASRFKCNVEGWHTESGPGVFEAALAVTDTQEMADRVTLFKYLTKSIGVDYDITPCFMAKPTTGLPGNSGHIHISLCDAATGSNLFARGSADPDAPWSDVEHVSDLGRHFLAGVLEALPDMMPMLAPTVNSYKRLVENYWAPVDISWGLEDRRSSIRLIAPPVSSPQATRLECRIPGADLHPHYALTAIVAAGLRGIRKKLAIPVPPTAVRTDTPERLPDSLAAANARFRAPASVARDLFPPDFVDFFAASRDHEIRVFRESVTDWEFRRYIETV</sequence>
<organism evidence="8 9">
    <name type="scientific">Capronia epimyces CBS 606.96</name>
    <dbReference type="NCBI Taxonomy" id="1182542"/>
    <lineage>
        <taxon>Eukaryota</taxon>
        <taxon>Fungi</taxon>
        <taxon>Dikarya</taxon>
        <taxon>Ascomycota</taxon>
        <taxon>Pezizomycotina</taxon>
        <taxon>Eurotiomycetes</taxon>
        <taxon>Chaetothyriomycetidae</taxon>
        <taxon>Chaetothyriales</taxon>
        <taxon>Herpotrichiellaceae</taxon>
        <taxon>Capronia</taxon>
    </lineage>
</organism>
<dbReference type="PANTHER" id="PTHR43785:SF12">
    <property type="entry name" value="TYPE-1 GLUTAMINE SYNTHETASE 2"/>
    <property type="match status" value="1"/>
</dbReference>
<dbReference type="GO" id="GO:0005524">
    <property type="term" value="F:ATP binding"/>
    <property type="evidence" value="ECO:0007669"/>
    <property type="project" value="UniProtKB-KW"/>
</dbReference>
<accession>W9XYC4</accession>
<dbReference type="GeneID" id="19170048"/>
<evidence type="ECO:0000256" key="4">
    <source>
        <dbReference type="ARBA" id="ARBA00022840"/>
    </source>
</evidence>
<dbReference type="Gene3D" id="3.30.590.10">
    <property type="entry name" value="Glutamine synthetase/guanido kinase, catalytic domain"/>
    <property type="match status" value="1"/>
</dbReference>
<dbReference type="SUPFAM" id="SSF55931">
    <property type="entry name" value="Glutamine synthetase/guanido kinase"/>
    <property type="match status" value="1"/>
</dbReference>
<dbReference type="Pfam" id="PF00120">
    <property type="entry name" value="Gln-synt_C"/>
    <property type="match status" value="1"/>
</dbReference>
<evidence type="ECO:0000259" key="7">
    <source>
        <dbReference type="PROSITE" id="PS51987"/>
    </source>
</evidence>
<dbReference type="HOGENOM" id="CLU_017290_0_1_1"/>
<dbReference type="Proteomes" id="UP000019478">
    <property type="component" value="Unassembled WGS sequence"/>
</dbReference>
<dbReference type="STRING" id="1182542.W9XYC4"/>
<protein>
    <submittedName>
        <fullName evidence="8">Glutamine synthetase</fullName>
    </submittedName>
</protein>
<dbReference type="AlphaFoldDB" id="W9XYC4"/>
<evidence type="ECO:0000313" key="8">
    <source>
        <dbReference type="EMBL" id="EXJ85263.1"/>
    </source>
</evidence>
<evidence type="ECO:0000313" key="9">
    <source>
        <dbReference type="Proteomes" id="UP000019478"/>
    </source>
</evidence>
<keyword evidence="9" id="KW-1185">Reference proteome</keyword>
<evidence type="ECO:0000256" key="6">
    <source>
        <dbReference type="RuleBase" id="RU000384"/>
    </source>
</evidence>
<dbReference type="GO" id="GO:0006576">
    <property type="term" value="P:biogenic amine metabolic process"/>
    <property type="evidence" value="ECO:0007669"/>
    <property type="project" value="UniProtKB-ARBA"/>
</dbReference>
<evidence type="ECO:0000256" key="3">
    <source>
        <dbReference type="ARBA" id="ARBA00022741"/>
    </source>
</evidence>
<comment type="similarity">
    <text evidence="1 5 6">Belongs to the glutamine synthetase family.</text>
</comment>
<dbReference type="EMBL" id="AMGY01000004">
    <property type="protein sequence ID" value="EXJ85263.1"/>
    <property type="molecule type" value="Genomic_DNA"/>
</dbReference>